<dbReference type="InterPro" id="IPR010215">
    <property type="entry name" value="Transcription_antiterm_RfaH"/>
</dbReference>
<dbReference type="CDD" id="cd09892">
    <property type="entry name" value="NGN_SP_RfaH"/>
    <property type="match status" value="1"/>
</dbReference>
<keyword evidence="3 4" id="KW-0804">Transcription</keyword>
<evidence type="ECO:0000259" key="5">
    <source>
        <dbReference type="SMART" id="SM00738"/>
    </source>
</evidence>
<gene>
    <name evidence="4" type="primary">rfaH</name>
    <name evidence="6" type="ORF">M998_2690</name>
</gene>
<name>A0A1B7JRI7_9GAMM</name>
<evidence type="ECO:0000313" key="7">
    <source>
        <dbReference type="Proteomes" id="UP000078224"/>
    </source>
</evidence>
<dbReference type="HAMAP" id="MF_00951">
    <property type="entry name" value="RfaH"/>
    <property type="match status" value="1"/>
</dbReference>
<dbReference type="GO" id="GO:0001073">
    <property type="term" value="F:transcription antitermination factor activity, DNA binding"/>
    <property type="evidence" value="ECO:0007669"/>
    <property type="project" value="UniProtKB-UniRule"/>
</dbReference>
<comment type="function">
    <text evidence="4">Enhances distal genes transcription elongation in a specialized subset of operons that encode extracytoplasmic components. RfaH is recruited into a multi-component RNA polymerase complex by the ops element, which is a short conserved DNA sequence located downstream of the main promoter of these operons. Once bound, RfaH suppresses pausing and inhibits Rho-dependent and intrinsic termination at a subset of sites. Termination signals are bypassed, which allows complete synthesis of long RNA chains.</text>
</comment>
<dbReference type="PANTHER" id="PTHR30265:SF7">
    <property type="entry name" value="TRANSCRIPTION ANTITERMINATION PROTEIN RFAH"/>
    <property type="match status" value="1"/>
</dbReference>
<dbReference type="InterPro" id="IPR036735">
    <property type="entry name" value="NGN_dom_sf"/>
</dbReference>
<evidence type="ECO:0000256" key="3">
    <source>
        <dbReference type="ARBA" id="ARBA00023163"/>
    </source>
</evidence>
<dbReference type="GO" id="GO:0003677">
    <property type="term" value="F:DNA binding"/>
    <property type="evidence" value="ECO:0007669"/>
    <property type="project" value="UniProtKB-UniRule"/>
</dbReference>
<proteinExistence type="inferred from homology"/>
<accession>A0A1B7JRI7</accession>
<keyword evidence="4" id="KW-0238">DNA-binding</keyword>
<dbReference type="InterPro" id="IPR006645">
    <property type="entry name" value="NGN-like_dom"/>
</dbReference>
<dbReference type="InterPro" id="IPR043425">
    <property type="entry name" value="NusG-like"/>
</dbReference>
<sequence length="164" mass="18634">MEKWYLLYCKRGQIDRAIEHLNRQSVICMTPMTEMEKVVRGKRITVNEALFPNYLFVKFDHNEIHTTTIQSTRGVSHFIRFGQLPAEVPSEIIELLQQAPIAHSVAPDIPNQGDSVIITDGIFAGVQAIFDEPNGESRSILLLNILNKSVPKVMDNKQFKKADK</sequence>
<dbReference type="Pfam" id="PF02357">
    <property type="entry name" value="NusG"/>
    <property type="match status" value="1"/>
</dbReference>
<feature type="domain" description="NusG-like N-terminal" evidence="5">
    <location>
        <begin position="1"/>
        <end position="100"/>
    </location>
</feature>
<evidence type="ECO:0000256" key="2">
    <source>
        <dbReference type="ARBA" id="ARBA00023015"/>
    </source>
</evidence>
<dbReference type="OrthoDB" id="9790639at2"/>
<evidence type="ECO:0000313" key="6">
    <source>
        <dbReference type="EMBL" id="OAT50528.1"/>
    </source>
</evidence>
<protein>
    <recommendedName>
        <fullName evidence="4">Transcription antitermination protein RfaH</fullName>
    </recommendedName>
</protein>
<evidence type="ECO:0000256" key="1">
    <source>
        <dbReference type="ARBA" id="ARBA00022814"/>
    </source>
</evidence>
<dbReference type="PANTHER" id="PTHR30265">
    <property type="entry name" value="RHO-INTERACTING TRANSCRIPTION TERMINATION FACTOR NUSG"/>
    <property type="match status" value="1"/>
</dbReference>
<comment type="caution">
    <text evidence="6">The sequence shown here is derived from an EMBL/GenBank/DDBJ whole genome shotgun (WGS) entry which is preliminary data.</text>
</comment>
<dbReference type="AlphaFoldDB" id="A0A1B7JRI7"/>
<comment type="subunit">
    <text evidence="4">Interacts with both the nontemplate DNA and the RNA polymerase (RNAP).</text>
</comment>
<dbReference type="GO" id="GO:0006354">
    <property type="term" value="P:DNA-templated transcription elongation"/>
    <property type="evidence" value="ECO:0007669"/>
    <property type="project" value="InterPro"/>
</dbReference>
<dbReference type="PATRIC" id="fig|1354272.4.peg.2743"/>
<dbReference type="NCBIfam" id="TIGR01955">
    <property type="entry name" value="RfaH"/>
    <property type="match status" value="1"/>
</dbReference>
<keyword evidence="2 4" id="KW-0805">Transcription regulation</keyword>
<dbReference type="SUPFAM" id="SSF82679">
    <property type="entry name" value="N-utilization substance G protein NusG, N-terminal domain"/>
    <property type="match status" value="1"/>
</dbReference>
<evidence type="ECO:0000256" key="4">
    <source>
        <dbReference type="HAMAP-Rule" id="MF_00951"/>
    </source>
</evidence>
<keyword evidence="7" id="KW-1185">Reference proteome</keyword>
<reference evidence="6 7" key="1">
    <citation type="submission" date="2016-04" db="EMBL/GenBank/DDBJ databases">
        <title>ATOL: Assembling a taxonomically balanced genome-scale reconstruction of the evolutionary history of the Enterobacteriaceae.</title>
        <authorList>
            <person name="Plunkett G.III."/>
            <person name="Neeno-Eckwall E.C."/>
            <person name="Glasner J.D."/>
            <person name="Perna N.T."/>
        </authorList>
    </citation>
    <scope>NUCLEOTIDE SEQUENCE [LARGE SCALE GENOMIC DNA]</scope>
    <source>
        <strain evidence="6 7">ATCC 35613</strain>
    </source>
</reference>
<dbReference type="NCBIfam" id="NF006534">
    <property type="entry name" value="PRK09014.1"/>
    <property type="match status" value="1"/>
</dbReference>
<keyword evidence="1 4" id="KW-0889">Transcription antitermination</keyword>
<dbReference type="RefSeq" id="WP_068437702.1">
    <property type="nucleotide sequence ID" value="NZ_LXEW01000037.1"/>
</dbReference>
<organism evidence="6 7">
    <name type="scientific">Providencia heimbachae ATCC 35613</name>
    <dbReference type="NCBI Taxonomy" id="1354272"/>
    <lineage>
        <taxon>Bacteria</taxon>
        <taxon>Pseudomonadati</taxon>
        <taxon>Pseudomonadota</taxon>
        <taxon>Gammaproteobacteria</taxon>
        <taxon>Enterobacterales</taxon>
        <taxon>Morganellaceae</taxon>
        <taxon>Providencia</taxon>
    </lineage>
</organism>
<dbReference type="Proteomes" id="UP000078224">
    <property type="component" value="Unassembled WGS sequence"/>
</dbReference>
<comment type="similarity">
    <text evidence="4">Belongs to the RfaH family.</text>
</comment>
<dbReference type="Gene3D" id="3.30.70.940">
    <property type="entry name" value="NusG, N-terminal domain"/>
    <property type="match status" value="1"/>
</dbReference>
<dbReference type="GO" id="GO:0005829">
    <property type="term" value="C:cytosol"/>
    <property type="evidence" value="ECO:0007669"/>
    <property type="project" value="TreeGrafter"/>
</dbReference>
<dbReference type="EMBL" id="LXEW01000037">
    <property type="protein sequence ID" value="OAT50528.1"/>
    <property type="molecule type" value="Genomic_DNA"/>
</dbReference>
<dbReference type="SMART" id="SM00738">
    <property type="entry name" value="NGN"/>
    <property type="match status" value="1"/>
</dbReference>